<dbReference type="SUPFAM" id="SSF56349">
    <property type="entry name" value="DNA breaking-rejoining enzymes"/>
    <property type="match status" value="1"/>
</dbReference>
<protein>
    <submittedName>
        <fullName evidence="3">Uncharacterized protein</fullName>
    </submittedName>
</protein>
<dbReference type="GO" id="GO:0015074">
    <property type="term" value="P:DNA integration"/>
    <property type="evidence" value="ECO:0007669"/>
    <property type="project" value="InterPro"/>
</dbReference>
<keyword evidence="1" id="KW-0233">DNA recombination</keyword>
<dbReference type="EMBL" id="CAMXCT020003290">
    <property type="protein sequence ID" value="CAL1156932.1"/>
    <property type="molecule type" value="Genomic_DNA"/>
</dbReference>
<proteinExistence type="predicted"/>
<dbReference type="SUPFAM" id="SSF56672">
    <property type="entry name" value="DNA/RNA polymerases"/>
    <property type="match status" value="1"/>
</dbReference>
<feature type="compositionally biased region" description="Basic and acidic residues" evidence="2">
    <location>
        <begin position="794"/>
        <end position="803"/>
    </location>
</feature>
<organism evidence="3">
    <name type="scientific">Cladocopium goreaui</name>
    <dbReference type="NCBI Taxonomy" id="2562237"/>
    <lineage>
        <taxon>Eukaryota</taxon>
        <taxon>Sar</taxon>
        <taxon>Alveolata</taxon>
        <taxon>Dinophyceae</taxon>
        <taxon>Suessiales</taxon>
        <taxon>Symbiodiniaceae</taxon>
        <taxon>Cladocopium</taxon>
    </lineage>
</organism>
<evidence type="ECO:0000313" key="5">
    <source>
        <dbReference type="Proteomes" id="UP001152797"/>
    </source>
</evidence>
<feature type="region of interest" description="Disordered" evidence="2">
    <location>
        <begin position="761"/>
        <end position="827"/>
    </location>
</feature>
<dbReference type="InterPro" id="IPR043128">
    <property type="entry name" value="Rev_trsase/Diguanyl_cyclase"/>
</dbReference>
<accession>A0A9P1D6N9</accession>
<dbReference type="Gene3D" id="3.10.10.10">
    <property type="entry name" value="HIV Type 1 Reverse Transcriptase, subunit A, domain 1"/>
    <property type="match status" value="1"/>
</dbReference>
<dbReference type="PANTHER" id="PTHR33050:SF7">
    <property type="entry name" value="RIBONUCLEASE H"/>
    <property type="match status" value="1"/>
</dbReference>
<dbReference type="GO" id="GO:0006310">
    <property type="term" value="P:DNA recombination"/>
    <property type="evidence" value="ECO:0007669"/>
    <property type="project" value="UniProtKB-KW"/>
</dbReference>
<keyword evidence="5" id="KW-1185">Reference proteome</keyword>
<dbReference type="Gene3D" id="3.30.70.270">
    <property type="match status" value="1"/>
</dbReference>
<reference evidence="3" key="1">
    <citation type="submission" date="2022-10" db="EMBL/GenBank/DDBJ databases">
        <authorList>
            <person name="Chen Y."/>
            <person name="Dougan E. K."/>
            <person name="Chan C."/>
            <person name="Rhodes N."/>
            <person name="Thang M."/>
        </authorList>
    </citation>
    <scope>NUCLEOTIDE SEQUENCE</scope>
</reference>
<dbReference type="Gene3D" id="1.10.443.10">
    <property type="entry name" value="Intergrase catalytic core"/>
    <property type="match status" value="1"/>
</dbReference>
<reference evidence="4 5" key="2">
    <citation type="submission" date="2024-05" db="EMBL/GenBank/DDBJ databases">
        <authorList>
            <person name="Chen Y."/>
            <person name="Shah S."/>
            <person name="Dougan E. K."/>
            <person name="Thang M."/>
            <person name="Chan C."/>
        </authorList>
    </citation>
    <scope>NUCLEOTIDE SEQUENCE [LARGE SCALE GENOMIC DNA]</scope>
</reference>
<evidence type="ECO:0000313" key="3">
    <source>
        <dbReference type="EMBL" id="CAI4003557.1"/>
    </source>
</evidence>
<dbReference type="EMBL" id="CAMXCT010003290">
    <property type="protein sequence ID" value="CAI4003557.1"/>
    <property type="molecule type" value="Genomic_DNA"/>
</dbReference>
<comment type="caution">
    <text evidence="3">The sequence shown here is derived from an EMBL/GenBank/DDBJ whole genome shotgun (WGS) entry which is preliminary data.</text>
</comment>
<gene>
    <name evidence="3" type="ORF">C1SCF055_LOCUS29419</name>
</gene>
<feature type="compositionally biased region" description="Basic and acidic residues" evidence="2">
    <location>
        <begin position="763"/>
        <end position="786"/>
    </location>
</feature>
<dbReference type="Proteomes" id="UP001152797">
    <property type="component" value="Unassembled WGS sequence"/>
</dbReference>
<dbReference type="InterPro" id="IPR052055">
    <property type="entry name" value="Hepadnavirus_pol/RT"/>
</dbReference>
<sequence length="2580" mass="289451">MGFIKVAVLGKDAVYATREQLGLFPQELKLPRTINWNEPGSDSDTIEYTRFQRLFGVEGDLDEDVGDQRLLNESELERQGVRQEAKESRMVAEAMNIAKTAYVGGIVKDDQKSLLEDETVKQILGDPQVKRAMILMHQDYDRFFEDFKSNTRLQVYFKQLLELGLARVVHTPAMDPYVSMVRGQYSSVDVARELQRDQDPYSRNPFMSAPAQGSDFLPLDGGQRHEHHMASIRNSLTNPDFLPMGGPTAGPPQVYGEQFCSGHMRQSVEKDLQARQRSDMIKSSLASEELTTPFDTSAVLSPQDLERLYKDATDVHVQDKHVVSSKVVDKQEQCAPADKIKKQPSFQGFSKTFFEGHPSMATWKTDPLAYFDRQVQRPDVTFVLHVDSRAAMALLPAEGDVRAVDDLAGVVRLLRLPGTLWDAFTEQVGNPGGDIRVLAALPAHVVVHGIGQAQLAGQGLSAVEAAHVGLVWRVARFHLFLSKGGSAENFVDVDPWEPDKKSPGQGAVTSQVPKGSGLKEKVLKMANLVDQTDDSELMPPDVQTVHMWSQRYLQLMGDMPNEDEEPTDAQMAALDKRVNQMGQAPYVDMGVWLPFGRRALKNQKLRSFFPVGDGTYVARDFPGPQNFLQWQASWKVFRVAAISLDICSLASLMTYEKGIERLTVQWPKNWSLIAHADDKARAERLERVRRTLVMDMNDGKPVPSDFKVDKPWSVCFRLLAQDEGFWSEQVRHPATSWLAAGGRGVPMASAEALASAHFPGLSEGHELDATGSNDKDDRRRQANRDKRLAKRKRMQADREELSRWRSAPTSGKGSNSGAKGKGKGAGRDQSGEEICFSWAKDSGPCAGLFLNWHLINWFCVLFWFKMASEIPASSKPEGALHGVDAVVPKRIAECLEEAKDFGQYKLARKFKFLHMFSGPVDVLAQALKAECDKEGITCIVESYDKLVDGSHDMTLDQPFETILHKAKNQEYDGGHAGFPCGSFSRARLNAKGDGPGPVRSGSEIYGLATNNRRQQAEADRGTVLAVRSALVIAEIITDQRKRAVPTVGTLENPPGSETKEEGPAWELPELQEFINKLKATTALYNTCAYQDKEKERWFKPGRFTGCLADLDTMSKKCSCPSWVKHQALIGKGLTAKAAEYPSGLVKAYAVLVARAFKTTLQMEWWRHQLKVKKEEVTTAQKKWIESKMKKQLPPASLGDLSSSKRAWMAENVDENTGPTEGPSKRRRKEGENAHFIGGMRNPAKAVARLHKVCEAGRDVRRLWSRFVKDHPKALETANNYGSENCELDDETLKAWTREIEHFLKAKEFDDEVLRGSDRFRSPLNAKLWEGWCKCSGDPERDLVQWIRSGAPLGMAEEIPYCGIFPMTDEELPDVEEMPDIEAQLGVENYKSFKEEPEHALHEIERYLKKGFCVELDENELKQQFTTGTISKLALIIKEKEDGSIKRVQDVVDSLKYLREQRFGLMLKAQREEWPDQEQCQDIELVSADLADAYCHLAVAEKELGNCATPSMSPGKYLVFTAMLFGFRGAPLIMGRFAATLARMLQALIPADEMQSQLYMDDPLWMLQGPKWRRQENLALVLYMCGALGVNLQFKKGFRGTDAVWIGTRMELNLAEEVLILSIPIKMMNEIKKVLTSWENKGMVPLREVRAVTGRLSWVCGIITRARWCVNILYAVIAQTMHDVKAEVERAAKRDDTRPKPHMVAVHRMELPRQWFLAMFDKPDKSALRREPLHEVHPSFALITDASPQGVGAILADIDKKNKLLVPLDALEIPVTEDIARWMGIEWKAASGQGPLEAWAVLMALRKWKHRIRGCSLLIRSDSVVALATIKKSAAPSPVLNWIGAELALRSEELQLGRLIGQHIPGSWNQESDWLSRPHERGKMPARLEGVPLRQFPKSSVMTSALAPPGASQTLRWGQTSKVVSTAFDVQAARFEVAADDGWSFAEWFVLVGWLFALLTFCTCLSVRQETVYSTYKMKGKEAILQDMVVRALPVVCRSLDTSGKLEEMKNKRGCMGAAFQVASSAASLWKATNELKGNFWAASSRSSREIKRNEVLKLATMVAGETREPLPLSQEIVEGVAACLRCSGMKSGDQYLNELKLLHIEEGYDMPPWLTRAFNLCKKALGRNKGPTKKAVEAKLEDIGEDLWCQSGANFVGGINPAVCYAWACVWMLREIEASACKWEHVQAEEQARHVTLSIPVSKMDQSAMGVRRTLQCCGEEICSRFCAWNLWTRMKNESPNKYKKKGFMFVNEKVAKLSKSKMIEVWNSATSCRVSGHSARRSGAMEHVRQGLQIQELAFLGRWRSAVVLTYANDALQEVPANKVFMGDKTVMSWEQRKAPWTPLPSAQTPMMRAPMTPAAELSQAPPEVEVMQGLEEKGMRKQNLWVASNEVRKGKKTWHRVTRAGWQVPMAEWGTACGWNFTRNPDRVSMAVNLMFNQNRCRKCSDVMKIRDKVKEGHNLADFMQVEFSQDIKKILHSSTATRTASPGLRAGARLALQRKQEAPVVRCHSVIVALALSMIIQPLVPVLRTERPSRDMLQWPQQTHDEPTRRLMSSDGTTVRLSRRQIGPHHCKYGSVT</sequence>
<name>A0A9P1D6N9_9DINO</name>
<evidence type="ECO:0000256" key="1">
    <source>
        <dbReference type="ARBA" id="ARBA00023172"/>
    </source>
</evidence>
<dbReference type="InterPro" id="IPR013762">
    <property type="entry name" value="Integrase-like_cat_sf"/>
</dbReference>
<dbReference type="GO" id="GO:0003677">
    <property type="term" value="F:DNA binding"/>
    <property type="evidence" value="ECO:0007669"/>
    <property type="project" value="InterPro"/>
</dbReference>
<evidence type="ECO:0000256" key="2">
    <source>
        <dbReference type="SAM" id="MobiDB-lite"/>
    </source>
</evidence>
<evidence type="ECO:0000313" key="4">
    <source>
        <dbReference type="EMBL" id="CAL4790869.1"/>
    </source>
</evidence>
<dbReference type="EMBL" id="CAMXCT030003290">
    <property type="protein sequence ID" value="CAL4790869.1"/>
    <property type="molecule type" value="Genomic_DNA"/>
</dbReference>
<dbReference type="InterPro" id="IPR011010">
    <property type="entry name" value="DNA_brk_join_enz"/>
</dbReference>
<dbReference type="InterPro" id="IPR043502">
    <property type="entry name" value="DNA/RNA_pol_sf"/>
</dbReference>
<dbReference type="PANTHER" id="PTHR33050">
    <property type="entry name" value="REVERSE TRANSCRIPTASE DOMAIN-CONTAINING PROTEIN"/>
    <property type="match status" value="1"/>
</dbReference>
<dbReference type="CDD" id="cd09275">
    <property type="entry name" value="RNase_HI_RT_DIRS1"/>
    <property type="match status" value="1"/>
</dbReference>